<organism evidence="7 8">
    <name type="scientific">Ceratodon purpureus</name>
    <name type="common">Fire moss</name>
    <name type="synonym">Dicranum purpureum</name>
    <dbReference type="NCBI Taxonomy" id="3225"/>
    <lineage>
        <taxon>Eukaryota</taxon>
        <taxon>Viridiplantae</taxon>
        <taxon>Streptophyta</taxon>
        <taxon>Embryophyta</taxon>
        <taxon>Bryophyta</taxon>
        <taxon>Bryophytina</taxon>
        <taxon>Bryopsida</taxon>
        <taxon>Dicranidae</taxon>
        <taxon>Pseudoditrichales</taxon>
        <taxon>Ditrichaceae</taxon>
        <taxon>Ceratodon</taxon>
    </lineage>
</organism>
<evidence type="ECO:0000256" key="2">
    <source>
        <dbReference type="ARBA" id="ARBA00005641"/>
    </source>
</evidence>
<sequence length="420" mass="47377">MASWVTRDGHFLMLDGKPVYVNGWNSYWLMVQASDASTRPRVDKILCDGAALGLTVCRTWAFNDDTYQALQMSPGKYDEKVFQGLDYAIYQAQCNGVRLLLSFVNNWKDYGGKTKYVEWARAAGECCASDDDFFRNSKCRQWYKDHVKAVLTRVNTITKVEYRNDPNIFGWELMNEPQCGSDKSGETLRTWIGEMAMHVKSLDNKHLLTVGVEGYYSSNSSGCCSSNPNSYCGTIGTDFIRDHQLPGIDFATVHAYPDQWLSSQDVDDKLKFFDSWVRAHIEDAEKILHMPVLFTEFGLSDKKAGFCEDKRDEFYSIVYDQVYQSAQRQGAAAGALQWQLLPPAMMDWNDGHGFDPACGSSICNLIAQQSARLNSMCNNPVFDSNMGFPSGQGNYGNNTSSPKRHTISNMLKKGLNHIFK</sequence>
<keyword evidence="8" id="KW-1185">Reference proteome</keyword>
<name>A0A8T0HGL0_CERPU</name>
<dbReference type="FunFam" id="3.20.20.80:FF:000012">
    <property type="entry name" value="Mannan endo-1,4-beta-mannosidase 6"/>
    <property type="match status" value="1"/>
</dbReference>
<evidence type="ECO:0000256" key="5">
    <source>
        <dbReference type="ARBA" id="ARBA00023295"/>
    </source>
</evidence>
<evidence type="ECO:0000259" key="6">
    <source>
        <dbReference type="Pfam" id="PF26410"/>
    </source>
</evidence>
<keyword evidence="4" id="KW-0378">Hydrolase</keyword>
<evidence type="ECO:0000313" key="8">
    <source>
        <dbReference type="Proteomes" id="UP000822688"/>
    </source>
</evidence>
<dbReference type="PANTHER" id="PTHR31451">
    <property type="match status" value="1"/>
</dbReference>
<dbReference type="EC" id="3.2.1.78" evidence="3"/>
<reference evidence="7 8" key="1">
    <citation type="submission" date="2020-06" db="EMBL/GenBank/DDBJ databases">
        <title>WGS assembly of Ceratodon purpureus strain R40.</title>
        <authorList>
            <person name="Carey S.B."/>
            <person name="Jenkins J."/>
            <person name="Shu S."/>
            <person name="Lovell J.T."/>
            <person name="Sreedasyam A."/>
            <person name="Maumus F."/>
            <person name="Tiley G.P."/>
            <person name="Fernandez-Pozo N."/>
            <person name="Barry K."/>
            <person name="Chen C."/>
            <person name="Wang M."/>
            <person name="Lipzen A."/>
            <person name="Daum C."/>
            <person name="Saski C.A."/>
            <person name="Payton A.C."/>
            <person name="Mcbreen J.C."/>
            <person name="Conrad R.E."/>
            <person name="Kollar L.M."/>
            <person name="Olsson S."/>
            <person name="Huttunen S."/>
            <person name="Landis J.B."/>
            <person name="Wickett N.J."/>
            <person name="Johnson M.G."/>
            <person name="Rensing S.A."/>
            <person name="Grimwood J."/>
            <person name="Schmutz J."/>
            <person name="Mcdaniel S.F."/>
        </authorList>
    </citation>
    <scope>NUCLEOTIDE SEQUENCE [LARGE SCALE GENOMIC DNA]</scope>
    <source>
        <strain evidence="7 8">R40</strain>
    </source>
</reference>
<comment type="similarity">
    <text evidence="2">Belongs to the glycosyl hydrolase 5 (cellulase A) family.</text>
</comment>
<feature type="domain" description="Glycoside hydrolase family 5" evidence="6">
    <location>
        <begin position="3"/>
        <end position="338"/>
    </location>
</feature>
<dbReference type="PANTHER" id="PTHR31451:SF45">
    <property type="entry name" value="MANNAN ENDO-1,4-BETA-MANNOSIDASE 2"/>
    <property type="match status" value="1"/>
</dbReference>
<evidence type="ECO:0000256" key="1">
    <source>
        <dbReference type="ARBA" id="ARBA00001678"/>
    </source>
</evidence>
<dbReference type="SUPFAM" id="SSF51445">
    <property type="entry name" value="(Trans)glycosidases"/>
    <property type="match status" value="1"/>
</dbReference>
<evidence type="ECO:0000256" key="3">
    <source>
        <dbReference type="ARBA" id="ARBA00012706"/>
    </source>
</evidence>
<dbReference type="Pfam" id="PF26410">
    <property type="entry name" value="GH5_mannosidase"/>
    <property type="match status" value="1"/>
</dbReference>
<evidence type="ECO:0000313" key="7">
    <source>
        <dbReference type="EMBL" id="KAG0569787.1"/>
    </source>
</evidence>
<dbReference type="GO" id="GO:0000272">
    <property type="term" value="P:polysaccharide catabolic process"/>
    <property type="evidence" value="ECO:0007669"/>
    <property type="project" value="InterPro"/>
</dbReference>
<dbReference type="InterPro" id="IPR045053">
    <property type="entry name" value="MAN-like"/>
</dbReference>
<dbReference type="GO" id="GO:0016985">
    <property type="term" value="F:mannan endo-1,4-beta-mannosidase activity"/>
    <property type="evidence" value="ECO:0007669"/>
    <property type="project" value="UniProtKB-EC"/>
</dbReference>
<accession>A0A8T0HGL0</accession>
<dbReference type="InterPro" id="IPR001547">
    <property type="entry name" value="Glyco_hydro_5"/>
</dbReference>
<dbReference type="InterPro" id="IPR017853">
    <property type="entry name" value="GH"/>
</dbReference>
<evidence type="ECO:0000256" key="4">
    <source>
        <dbReference type="ARBA" id="ARBA00022801"/>
    </source>
</evidence>
<dbReference type="AlphaFoldDB" id="A0A8T0HGL0"/>
<keyword evidence="5" id="KW-0326">Glycosidase</keyword>
<proteinExistence type="inferred from homology"/>
<dbReference type="OrthoDB" id="406631at2759"/>
<protein>
    <recommendedName>
        <fullName evidence="3">mannan endo-1,4-beta-mannosidase</fullName>
        <ecNumber evidence="3">3.2.1.78</ecNumber>
    </recommendedName>
</protein>
<dbReference type="Proteomes" id="UP000822688">
    <property type="component" value="Chromosome 6"/>
</dbReference>
<comment type="caution">
    <text evidence="7">The sequence shown here is derived from an EMBL/GenBank/DDBJ whole genome shotgun (WGS) entry which is preliminary data.</text>
</comment>
<dbReference type="EMBL" id="CM026427">
    <property type="protein sequence ID" value="KAG0569787.1"/>
    <property type="molecule type" value="Genomic_DNA"/>
</dbReference>
<dbReference type="Gene3D" id="3.20.20.80">
    <property type="entry name" value="Glycosidases"/>
    <property type="match status" value="1"/>
</dbReference>
<comment type="catalytic activity">
    <reaction evidence="1">
        <text>Random hydrolysis of (1-&gt;4)-beta-D-mannosidic linkages in mannans, galactomannans and glucomannans.</text>
        <dbReference type="EC" id="3.2.1.78"/>
    </reaction>
</comment>
<gene>
    <name evidence="7" type="ORF">KC19_6G116800</name>
</gene>